<dbReference type="Proteomes" id="UP000193498">
    <property type="component" value="Unassembled WGS sequence"/>
</dbReference>
<keyword evidence="3" id="KW-1185">Reference proteome</keyword>
<evidence type="ECO:0000313" key="2">
    <source>
        <dbReference type="EMBL" id="ORX84207.1"/>
    </source>
</evidence>
<reference evidence="2 3" key="1">
    <citation type="submission" date="2016-07" db="EMBL/GenBank/DDBJ databases">
        <title>Pervasive Adenine N6-methylation of Active Genes in Fungi.</title>
        <authorList>
            <consortium name="DOE Joint Genome Institute"/>
            <person name="Mondo S.J."/>
            <person name="Dannebaum R.O."/>
            <person name="Kuo R.C."/>
            <person name="Labutti K."/>
            <person name="Haridas S."/>
            <person name="Kuo A."/>
            <person name="Salamov A."/>
            <person name="Ahrendt S.R."/>
            <person name="Lipzen A."/>
            <person name="Sullivan W."/>
            <person name="Andreopoulos W.B."/>
            <person name="Clum A."/>
            <person name="Lindquist E."/>
            <person name="Daum C."/>
            <person name="Ramamoorthy G.K."/>
            <person name="Gryganskyi A."/>
            <person name="Culley D."/>
            <person name="Magnuson J.K."/>
            <person name="James T.Y."/>
            <person name="O'Malley M.A."/>
            <person name="Stajich J.E."/>
            <person name="Spatafora J.W."/>
            <person name="Visel A."/>
            <person name="Grigoriev I.V."/>
        </authorList>
    </citation>
    <scope>NUCLEOTIDE SEQUENCE [LARGE SCALE GENOMIC DNA]</scope>
    <source>
        <strain evidence="2 3">CBS 931.73</strain>
    </source>
</reference>
<feature type="signal peptide" evidence="1">
    <location>
        <begin position="1"/>
        <end position="20"/>
    </location>
</feature>
<dbReference type="AlphaFoldDB" id="A0A1Y1XES0"/>
<name>A0A1Y1XES0_9FUNG</name>
<proteinExistence type="predicted"/>
<dbReference type="EMBL" id="MCFE01000616">
    <property type="protein sequence ID" value="ORX84207.1"/>
    <property type="molecule type" value="Genomic_DNA"/>
</dbReference>
<sequence length="123" mass="13540">MHFKVCSLMVLLGSALLANATSINLLKANLGKDRLHQPPVQPEIAHPLKKETCEQIFHTLNKPKLLKGLKITCKEGKVDMARGKMILLESKEVIQEEIFSQGLQEAAGMLEVARCRGGNPQAL</sequence>
<dbReference type="InParanoid" id="A0A1Y1XES0"/>
<comment type="caution">
    <text evidence="2">The sequence shown here is derived from an EMBL/GenBank/DDBJ whole genome shotgun (WGS) entry which is preliminary data.</text>
</comment>
<feature type="non-terminal residue" evidence="2">
    <location>
        <position position="123"/>
    </location>
</feature>
<organism evidence="2 3">
    <name type="scientific">Basidiobolus meristosporus CBS 931.73</name>
    <dbReference type="NCBI Taxonomy" id="1314790"/>
    <lineage>
        <taxon>Eukaryota</taxon>
        <taxon>Fungi</taxon>
        <taxon>Fungi incertae sedis</taxon>
        <taxon>Zoopagomycota</taxon>
        <taxon>Entomophthoromycotina</taxon>
        <taxon>Basidiobolomycetes</taxon>
        <taxon>Basidiobolales</taxon>
        <taxon>Basidiobolaceae</taxon>
        <taxon>Basidiobolus</taxon>
    </lineage>
</organism>
<protein>
    <submittedName>
        <fullName evidence="2">Uncharacterized protein</fullName>
    </submittedName>
</protein>
<gene>
    <name evidence="2" type="ORF">K493DRAFT_320138</name>
</gene>
<evidence type="ECO:0000256" key="1">
    <source>
        <dbReference type="SAM" id="SignalP"/>
    </source>
</evidence>
<evidence type="ECO:0000313" key="3">
    <source>
        <dbReference type="Proteomes" id="UP000193498"/>
    </source>
</evidence>
<accession>A0A1Y1XES0</accession>
<feature type="chain" id="PRO_5013118774" evidence="1">
    <location>
        <begin position="21"/>
        <end position="123"/>
    </location>
</feature>
<keyword evidence="1" id="KW-0732">Signal</keyword>